<name>M0LZ67_9EURY</name>
<dbReference type="InterPro" id="IPR037225">
    <property type="entry name" value="Nuo51_FMN-bd_sf"/>
</dbReference>
<keyword evidence="5" id="KW-0411">Iron-sulfur</keyword>
<comment type="caution">
    <text evidence="7">The sequence shown here is derived from an EMBL/GenBank/DDBJ whole genome shotgun (WGS) entry which is preliminary data.</text>
</comment>
<dbReference type="PANTHER" id="PTHR43578:SF3">
    <property type="entry name" value="NADH-QUINONE OXIDOREDUCTASE SUBUNIT F"/>
    <property type="match status" value="1"/>
</dbReference>
<dbReference type="SUPFAM" id="SSF142019">
    <property type="entry name" value="Nqo1 FMN-binding domain-like"/>
    <property type="match status" value="1"/>
</dbReference>
<reference evidence="7 8" key="1">
    <citation type="journal article" date="2014" name="PLoS Genet.">
        <title>Phylogenetically driven sequencing of extremely halophilic archaea reveals strategies for static and dynamic osmo-response.</title>
        <authorList>
            <person name="Becker E.A."/>
            <person name="Seitzer P.M."/>
            <person name="Tritt A."/>
            <person name="Larsen D."/>
            <person name="Krusor M."/>
            <person name="Yao A.I."/>
            <person name="Wu D."/>
            <person name="Madern D."/>
            <person name="Eisen J.A."/>
            <person name="Darling A.E."/>
            <person name="Facciotti M.T."/>
        </authorList>
    </citation>
    <scope>NUCLEOTIDE SEQUENCE [LARGE SCALE GENOMIC DNA]</scope>
    <source>
        <strain evidence="7 8">100A6</strain>
    </source>
</reference>
<evidence type="ECO:0000313" key="8">
    <source>
        <dbReference type="Proteomes" id="UP000011566"/>
    </source>
</evidence>
<dbReference type="PANTHER" id="PTHR43578">
    <property type="entry name" value="NADH-QUINONE OXIDOREDUCTASE SUBUNIT F"/>
    <property type="match status" value="1"/>
</dbReference>
<protein>
    <submittedName>
        <fullName evidence="7">Putative NADH dehydrogenase I, F subunit</fullName>
    </submittedName>
</protein>
<keyword evidence="8" id="KW-1185">Reference proteome</keyword>
<dbReference type="InterPro" id="IPR011538">
    <property type="entry name" value="Nuo51_FMN-bd"/>
</dbReference>
<dbReference type="SMART" id="SM00928">
    <property type="entry name" value="NADH_4Fe-4S"/>
    <property type="match status" value="1"/>
</dbReference>
<comment type="similarity">
    <text evidence="1">Belongs to the complex I 51 kDa subunit family.</text>
</comment>
<evidence type="ECO:0000256" key="4">
    <source>
        <dbReference type="ARBA" id="ARBA00023004"/>
    </source>
</evidence>
<organism evidence="7 8">
    <name type="scientific">Halococcus hamelinensis 100A6</name>
    <dbReference type="NCBI Taxonomy" id="1132509"/>
    <lineage>
        <taxon>Archaea</taxon>
        <taxon>Methanobacteriati</taxon>
        <taxon>Methanobacteriota</taxon>
        <taxon>Stenosarchaea group</taxon>
        <taxon>Halobacteria</taxon>
        <taxon>Halobacteriales</taxon>
        <taxon>Halococcaceae</taxon>
        <taxon>Halococcus</taxon>
    </lineage>
</organism>
<accession>M0LZ67</accession>
<dbReference type="Gene3D" id="3.40.50.11540">
    <property type="entry name" value="NADH-ubiquinone oxidoreductase 51kDa subunit"/>
    <property type="match status" value="1"/>
</dbReference>
<gene>
    <name evidence="7" type="ORF">C447_11775</name>
</gene>
<evidence type="ECO:0000259" key="6">
    <source>
        <dbReference type="SMART" id="SM00928"/>
    </source>
</evidence>
<dbReference type="EMBL" id="AOMB01000033">
    <property type="protein sequence ID" value="EMA37649.1"/>
    <property type="molecule type" value="Genomic_DNA"/>
</dbReference>
<dbReference type="Proteomes" id="UP000011566">
    <property type="component" value="Unassembled WGS sequence"/>
</dbReference>
<dbReference type="AlphaFoldDB" id="M0LZ67"/>
<dbReference type="PATRIC" id="fig|1132509.6.peg.2683"/>
<proteinExistence type="inferred from homology"/>
<dbReference type="GO" id="GO:0046872">
    <property type="term" value="F:metal ion binding"/>
    <property type="evidence" value="ECO:0007669"/>
    <property type="project" value="UniProtKB-KW"/>
</dbReference>
<evidence type="ECO:0000256" key="3">
    <source>
        <dbReference type="ARBA" id="ARBA00022723"/>
    </source>
</evidence>
<evidence type="ECO:0000256" key="2">
    <source>
        <dbReference type="ARBA" id="ARBA00022485"/>
    </source>
</evidence>
<dbReference type="OrthoDB" id="297477at2157"/>
<dbReference type="Pfam" id="PF01512">
    <property type="entry name" value="Complex1_51K"/>
    <property type="match status" value="1"/>
</dbReference>
<evidence type="ECO:0000256" key="1">
    <source>
        <dbReference type="ARBA" id="ARBA00007523"/>
    </source>
</evidence>
<dbReference type="Pfam" id="PF10589">
    <property type="entry name" value="NADH_4Fe-4S"/>
    <property type="match status" value="1"/>
</dbReference>
<evidence type="ECO:0000313" key="7">
    <source>
        <dbReference type="EMBL" id="EMA37649.1"/>
    </source>
</evidence>
<dbReference type="InterPro" id="IPR037207">
    <property type="entry name" value="Nuop51_4Fe4S-bd_sf"/>
</dbReference>
<dbReference type="SUPFAM" id="SSF140490">
    <property type="entry name" value="Nqo1C-terminal domain-like"/>
    <property type="match status" value="1"/>
</dbReference>
<sequence length="510" mass="52991">MMVDDGVCGRDPAVRVAGAGNDSRSDELLAAGRDPETGVAVAAVGSTGIAGLEPLMLATLDGETAFFSEMDTDGVRALVEALDEGTLPTDDAMAVVEHEPETASLPLPDEGPLGVGERAVLAGCGWTVPTSTADYRDGEFLASETTADVMGQLREEGLRGRGRGDVATDTPVVEEWETVAEADGDAVVVVNANEADTDAEADRLLLESAPFSVLDPAFAAARAVDATDLVIYVNESERLARERAKTAAQTLDEAVDRLSTRIVAGPDEYKAGEPTVALEAIEGNHRLESRRTPPGPSEYGVDGRPTLVHTPRTFAQVGRVLAGDDLGGVASDPGTRLITVTGDVTSPATVELSTDDGLDSALSAVEAGGRSLACVGGVFGGLTRTLDVPANASGLTGAQLGTNGVVELLGESTCPVAFAGERARFAKEENCGRCVPGREGSNQLVNLLRDVYEGEYKEGMLRELARVMRETSTCELGRDAPRPVTTAMDGFGAEFAAHAEGRCPTGACDR</sequence>
<dbReference type="Gene3D" id="1.20.1440.230">
    <property type="entry name" value="NADH-ubiquinone oxidoreductase 51kDa subunit, iron-sulphur binding domain"/>
    <property type="match status" value="1"/>
</dbReference>
<feature type="domain" description="NADH-ubiquinone oxidoreductase 51kDa subunit iron-sulphur binding" evidence="6">
    <location>
        <begin position="416"/>
        <end position="461"/>
    </location>
</feature>
<keyword evidence="3" id="KW-0479">Metal-binding</keyword>
<keyword evidence="2" id="KW-0004">4Fe-4S</keyword>
<dbReference type="GO" id="GO:0051539">
    <property type="term" value="F:4 iron, 4 sulfur cluster binding"/>
    <property type="evidence" value="ECO:0007669"/>
    <property type="project" value="UniProtKB-KW"/>
</dbReference>
<dbReference type="eggNOG" id="arCOG04537">
    <property type="taxonomic scope" value="Archaea"/>
</dbReference>
<dbReference type="InterPro" id="IPR019575">
    <property type="entry name" value="Nuop51_4Fe4S-bd"/>
</dbReference>
<evidence type="ECO:0000256" key="5">
    <source>
        <dbReference type="ARBA" id="ARBA00023014"/>
    </source>
</evidence>
<keyword evidence="4" id="KW-0408">Iron</keyword>